<keyword evidence="1" id="KW-0479">Metal-binding</keyword>
<dbReference type="SMART" id="SM00184">
    <property type="entry name" value="RING"/>
    <property type="match status" value="1"/>
</dbReference>
<name>A0A6G0XR55_9STRA</name>
<dbReference type="InterPro" id="IPR013083">
    <property type="entry name" value="Znf_RING/FYVE/PHD"/>
</dbReference>
<evidence type="ECO:0000313" key="3">
    <source>
        <dbReference type="EMBL" id="KAF0743046.1"/>
    </source>
</evidence>
<evidence type="ECO:0000256" key="1">
    <source>
        <dbReference type="PROSITE-ProRule" id="PRU00175"/>
    </source>
</evidence>
<reference evidence="3 4" key="1">
    <citation type="submission" date="2019-07" db="EMBL/GenBank/DDBJ databases">
        <title>Genomics analysis of Aphanomyces spp. identifies a new class of oomycete effector associated with host adaptation.</title>
        <authorList>
            <person name="Gaulin E."/>
        </authorList>
    </citation>
    <scope>NUCLEOTIDE SEQUENCE [LARGE SCALE GENOMIC DNA]</scope>
    <source>
        <strain evidence="3 4">ATCC 201684</strain>
    </source>
</reference>
<dbReference type="AlphaFoldDB" id="A0A6G0XR55"/>
<dbReference type="VEuPathDB" id="FungiDB:AeMF1_003673"/>
<dbReference type="Pfam" id="PF13639">
    <property type="entry name" value="zf-RING_2"/>
    <property type="match status" value="1"/>
</dbReference>
<dbReference type="EMBL" id="VJMJ01000022">
    <property type="protein sequence ID" value="KAF0743046.1"/>
    <property type="molecule type" value="Genomic_DNA"/>
</dbReference>
<dbReference type="Gene3D" id="3.30.40.10">
    <property type="entry name" value="Zinc/RING finger domain, C3HC4 (zinc finger)"/>
    <property type="match status" value="1"/>
</dbReference>
<keyword evidence="1" id="KW-0862">Zinc</keyword>
<dbReference type="SUPFAM" id="SSF57850">
    <property type="entry name" value="RING/U-box"/>
    <property type="match status" value="1"/>
</dbReference>
<sequence>MLVGGGSTAGLVVTLTKAVVTPKMPTQYTLSITNTITDAQAVVVRSDADFKAFREGVSSALEHGHLCDAECPWLYFHVQAAKPHQSLFRSSTHPKQIQANLEQHQILVDLVVQFIKSYKNQCCYRASTLTPQELVMFLFPGMDDDAVSLYMATPMPKVRHSLVKALVIDNCSICAQFMDPDDPSSSALTTLRCGHVFHDHCILETLEKHLACPTCEAARAALCLEVPKQV</sequence>
<evidence type="ECO:0000259" key="2">
    <source>
        <dbReference type="PROSITE" id="PS50089"/>
    </source>
</evidence>
<proteinExistence type="predicted"/>
<dbReference type="GO" id="GO:0008270">
    <property type="term" value="F:zinc ion binding"/>
    <property type="evidence" value="ECO:0007669"/>
    <property type="project" value="UniProtKB-KW"/>
</dbReference>
<dbReference type="PROSITE" id="PS50089">
    <property type="entry name" value="ZF_RING_2"/>
    <property type="match status" value="1"/>
</dbReference>
<gene>
    <name evidence="3" type="ORF">Ae201684_002105</name>
</gene>
<keyword evidence="1" id="KW-0863">Zinc-finger</keyword>
<comment type="caution">
    <text evidence="3">The sequence shown here is derived from an EMBL/GenBank/DDBJ whole genome shotgun (WGS) entry which is preliminary data.</text>
</comment>
<protein>
    <recommendedName>
        <fullName evidence="2">RING-type domain-containing protein</fullName>
    </recommendedName>
</protein>
<feature type="domain" description="RING-type" evidence="2">
    <location>
        <begin position="171"/>
        <end position="216"/>
    </location>
</feature>
<dbReference type="InterPro" id="IPR001841">
    <property type="entry name" value="Znf_RING"/>
</dbReference>
<accession>A0A6G0XR55</accession>
<organism evidence="3 4">
    <name type="scientific">Aphanomyces euteiches</name>
    <dbReference type="NCBI Taxonomy" id="100861"/>
    <lineage>
        <taxon>Eukaryota</taxon>
        <taxon>Sar</taxon>
        <taxon>Stramenopiles</taxon>
        <taxon>Oomycota</taxon>
        <taxon>Saprolegniomycetes</taxon>
        <taxon>Saprolegniales</taxon>
        <taxon>Verrucalvaceae</taxon>
        <taxon>Aphanomyces</taxon>
    </lineage>
</organism>
<keyword evidence="4" id="KW-1185">Reference proteome</keyword>
<evidence type="ECO:0000313" key="4">
    <source>
        <dbReference type="Proteomes" id="UP000481153"/>
    </source>
</evidence>
<dbReference type="Proteomes" id="UP000481153">
    <property type="component" value="Unassembled WGS sequence"/>
</dbReference>